<sequence>MKAFFKVMLVLAGLAGALWWLAVLALYLTAGAQTRAALDLLNDAEGITAEAKTIRLHLDGVGLRQLTLIGDDGDRLDLERARLRVSIWPLLSRGEIDVREISVRGLVVEPSHRSLAAAPDTASPEHLPDSAPPADIPPASDTEPRRQRRPDREGPPFEGLLRSTQQNAVPVRVRRAELDGTLLLPDEQRMAMQIALRGFAPGRTGRLEAVFDAVVTDPEIPLHATELRLDLDIRQAIEGGIEALDGHLRGVLDTPEAAEPIRVDLSFEAQPSSLGERYRVQARREGLDDALLDLEAEWRDADRRIDGQVRVAWTEAAIAGIPRWPGMPPAPAQGLLEFDLATPPTPGAGPEGTFRVSGEADLLALLERTDPGLRQSLDAGTARVDLEGQVADTEGTVTGTIELTGVVPAGHPGPAFSAHHDTRIRWQDDAATVHGPLRLTGPRSESDGTLTLQIAADTPYPELQLELDRFDEDEWAPVLEILPGPKPQIRLTDTAVTP</sequence>
<accession>W0DSS5</accession>
<feature type="region of interest" description="Disordered" evidence="1">
    <location>
        <begin position="116"/>
        <end position="165"/>
    </location>
</feature>
<evidence type="ECO:0000313" key="3">
    <source>
        <dbReference type="Proteomes" id="UP000005289"/>
    </source>
</evidence>
<evidence type="ECO:0000313" key="2">
    <source>
        <dbReference type="EMBL" id="AHF00039.1"/>
    </source>
</evidence>
<feature type="compositionally biased region" description="Basic and acidic residues" evidence="1">
    <location>
        <begin position="142"/>
        <end position="155"/>
    </location>
</feature>
<dbReference type="RefSeq" id="WP_006747770.1">
    <property type="nucleotide sequence ID" value="NZ_CP007029.1"/>
</dbReference>
<dbReference type="EMBL" id="CP007029">
    <property type="protein sequence ID" value="AHF00039.1"/>
    <property type="molecule type" value="Genomic_DNA"/>
</dbReference>
<proteinExistence type="predicted"/>
<reference evidence="2 3" key="1">
    <citation type="submission" date="2013-12" db="EMBL/GenBank/DDBJ databases">
        <authorList>
            <consortium name="DOE Joint Genome Institute"/>
            <person name="Muyzer G."/>
            <person name="Huntemann M."/>
            <person name="Han J."/>
            <person name="Chen A."/>
            <person name="Kyrpides N."/>
            <person name="Mavromatis K."/>
            <person name="Markowitz V."/>
            <person name="Palaniappan K."/>
            <person name="Ivanova N."/>
            <person name="Schaumberg A."/>
            <person name="Pati A."/>
            <person name="Liolios K."/>
            <person name="Nordberg H.P."/>
            <person name="Cantor M.N."/>
            <person name="Hua S.X."/>
            <person name="Woyke T."/>
        </authorList>
    </citation>
    <scope>NUCLEOTIDE SEQUENCE [LARGE SCALE GENOMIC DNA]</scope>
    <source>
        <strain evidence="2 3">ARh 1</strain>
    </source>
</reference>
<organism evidence="2 3">
    <name type="scientific">Thioalkalivibrio paradoxus ARh 1</name>
    <dbReference type="NCBI Taxonomy" id="713585"/>
    <lineage>
        <taxon>Bacteria</taxon>
        <taxon>Pseudomonadati</taxon>
        <taxon>Pseudomonadota</taxon>
        <taxon>Gammaproteobacteria</taxon>
        <taxon>Chromatiales</taxon>
        <taxon>Ectothiorhodospiraceae</taxon>
        <taxon>Thioalkalivibrio</taxon>
    </lineage>
</organism>
<dbReference type="HOGENOM" id="CLU_547391_0_0_6"/>
<protein>
    <submittedName>
        <fullName evidence="2">Uncharacterized protein</fullName>
    </submittedName>
</protein>
<dbReference type="KEGG" id="tti:THITH_07375"/>
<gene>
    <name evidence="2" type="ORF">THITH_07375</name>
</gene>
<dbReference type="Proteomes" id="UP000005289">
    <property type="component" value="Chromosome"/>
</dbReference>
<keyword evidence="3" id="KW-1185">Reference proteome</keyword>
<evidence type="ECO:0000256" key="1">
    <source>
        <dbReference type="SAM" id="MobiDB-lite"/>
    </source>
</evidence>
<dbReference type="OrthoDB" id="9817606at2"/>
<name>W0DSS5_9GAMM</name>
<dbReference type="AlphaFoldDB" id="W0DSS5"/>